<name>A0A1F7G7Y4_9BACT</name>
<evidence type="ECO:0008006" key="3">
    <source>
        <dbReference type="Google" id="ProtNLM"/>
    </source>
</evidence>
<gene>
    <name evidence="1" type="ORF">A2690_02895</name>
</gene>
<dbReference type="EMBL" id="MFZF01000036">
    <property type="protein sequence ID" value="OGK15034.1"/>
    <property type="molecule type" value="Genomic_DNA"/>
</dbReference>
<dbReference type="Proteomes" id="UP000178372">
    <property type="component" value="Unassembled WGS sequence"/>
</dbReference>
<dbReference type="Pfam" id="PF08843">
    <property type="entry name" value="AbiEii"/>
    <property type="match status" value="2"/>
</dbReference>
<evidence type="ECO:0000313" key="2">
    <source>
        <dbReference type="Proteomes" id="UP000178372"/>
    </source>
</evidence>
<accession>A0A1F7G7Y4</accession>
<protein>
    <recommendedName>
        <fullName evidence="3">Nucleotidyl transferase AbiEii/AbiGii toxin family protein</fullName>
    </recommendedName>
</protein>
<evidence type="ECO:0000313" key="1">
    <source>
        <dbReference type="EMBL" id="OGK15034.1"/>
    </source>
</evidence>
<dbReference type="AlphaFoldDB" id="A0A1F7G7Y4"/>
<dbReference type="InterPro" id="IPR014942">
    <property type="entry name" value="AbiEii"/>
</dbReference>
<reference evidence="1 2" key="1">
    <citation type="journal article" date="2016" name="Nat. Commun.">
        <title>Thousands of microbial genomes shed light on interconnected biogeochemical processes in an aquifer system.</title>
        <authorList>
            <person name="Anantharaman K."/>
            <person name="Brown C.T."/>
            <person name="Hug L.A."/>
            <person name="Sharon I."/>
            <person name="Castelle C.J."/>
            <person name="Probst A.J."/>
            <person name="Thomas B.C."/>
            <person name="Singh A."/>
            <person name="Wilkins M.J."/>
            <person name="Karaoz U."/>
            <person name="Brodie E.L."/>
            <person name="Williams K.H."/>
            <person name="Hubbard S.S."/>
            <person name="Banfield J.F."/>
        </authorList>
    </citation>
    <scope>NUCLEOTIDE SEQUENCE [LARGE SCALE GENOMIC DNA]</scope>
</reference>
<comment type="caution">
    <text evidence="1">The sequence shown here is derived from an EMBL/GenBank/DDBJ whole genome shotgun (WGS) entry which is preliminary data.</text>
</comment>
<proteinExistence type="predicted"/>
<sequence length="212" mass="24800">MLPPYLGQLNDARQQVFKKLASFSKDYVLAGGTAIMLQIGHRESYDFDCFSAKPFSENFTRKVIKIFNGAIKTNETDEVITFLTKDDVEMTFVTYPYKILRQVIKTNSLPLFHLDDLAANKAYTIGRRGQWRDYIDIFFLLKQNLYDIQSLISLTNQKYQGEFNEKLFLGQLAYFDDVKIVPVKFLKDNYSDNEVKTYLQKEVEKYTRSILE</sequence>
<organism evidence="1 2">
    <name type="scientific">Candidatus Roizmanbacteria bacterium RIFCSPHIGHO2_01_FULL_39_12b</name>
    <dbReference type="NCBI Taxonomy" id="1802030"/>
    <lineage>
        <taxon>Bacteria</taxon>
        <taxon>Candidatus Roizmaniibacteriota</taxon>
    </lineage>
</organism>